<comment type="caution">
    <text evidence="1">The sequence shown here is derived from an EMBL/GenBank/DDBJ whole genome shotgun (WGS) entry which is preliminary data.</text>
</comment>
<sequence>MDYDTIKKVEKNRDSEWVAGSELILLWIAASPKGFSKIFFEESGLAFNPLYECIKKRLIPFIKQHYVEGEYLFWPDLVPSHYEKVPFQASSFILVIFRYVATSNIVSEDEALETDLDNSKELAAKAL</sequence>
<keyword evidence="2" id="KW-1185">Reference proteome</keyword>
<dbReference type="OrthoDB" id="6507355at2759"/>
<accession>A0A3M7QZG2</accession>
<evidence type="ECO:0000313" key="1">
    <source>
        <dbReference type="EMBL" id="RNA16398.1"/>
    </source>
</evidence>
<dbReference type="EMBL" id="REGN01004715">
    <property type="protein sequence ID" value="RNA16398.1"/>
    <property type="molecule type" value="Genomic_DNA"/>
</dbReference>
<dbReference type="AlphaFoldDB" id="A0A3M7QZG2"/>
<gene>
    <name evidence="1" type="ORF">BpHYR1_054623</name>
</gene>
<proteinExistence type="predicted"/>
<name>A0A3M7QZG2_BRAPC</name>
<dbReference type="Proteomes" id="UP000276133">
    <property type="component" value="Unassembled WGS sequence"/>
</dbReference>
<reference evidence="1 2" key="1">
    <citation type="journal article" date="2018" name="Sci. Rep.">
        <title>Genomic signatures of local adaptation to the degree of environmental predictability in rotifers.</title>
        <authorList>
            <person name="Franch-Gras L."/>
            <person name="Hahn C."/>
            <person name="Garcia-Roger E.M."/>
            <person name="Carmona M.J."/>
            <person name="Serra M."/>
            <person name="Gomez A."/>
        </authorList>
    </citation>
    <scope>NUCLEOTIDE SEQUENCE [LARGE SCALE GENOMIC DNA]</scope>
    <source>
        <strain evidence="1">HYR1</strain>
    </source>
</reference>
<protein>
    <submittedName>
        <fullName evidence="1">Glucosylceramidase 4</fullName>
    </submittedName>
</protein>
<evidence type="ECO:0000313" key="2">
    <source>
        <dbReference type="Proteomes" id="UP000276133"/>
    </source>
</evidence>
<organism evidence="1 2">
    <name type="scientific">Brachionus plicatilis</name>
    <name type="common">Marine rotifer</name>
    <name type="synonym">Brachionus muelleri</name>
    <dbReference type="NCBI Taxonomy" id="10195"/>
    <lineage>
        <taxon>Eukaryota</taxon>
        <taxon>Metazoa</taxon>
        <taxon>Spiralia</taxon>
        <taxon>Gnathifera</taxon>
        <taxon>Rotifera</taxon>
        <taxon>Eurotatoria</taxon>
        <taxon>Monogononta</taxon>
        <taxon>Pseudotrocha</taxon>
        <taxon>Ploima</taxon>
        <taxon>Brachionidae</taxon>
        <taxon>Brachionus</taxon>
    </lineage>
</organism>